<dbReference type="EMBL" id="JAHWGI010000383">
    <property type="protein sequence ID" value="KAK3914598.1"/>
    <property type="molecule type" value="Genomic_DNA"/>
</dbReference>
<organism evidence="1 2">
    <name type="scientific">Frankliniella fusca</name>
    <dbReference type="NCBI Taxonomy" id="407009"/>
    <lineage>
        <taxon>Eukaryota</taxon>
        <taxon>Metazoa</taxon>
        <taxon>Ecdysozoa</taxon>
        <taxon>Arthropoda</taxon>
        <taxon>Hexapoda</taxon>
        <taxon>Insecta</taxon>
        <taxon>Pterygota</taxon>
        <taxon>Neoptera</taxon>
        <taxon>Paraneoptera</taxon>
        <taxon>Thysanoptera</taxon>
        <taxon>Terebrantia</taxon>
        <taxon>Thripoidea</taxon>
        <taxon>Thripidae</taxon>
        <taxon>Frankliniella</taxon>
    </lineage>
</organism>
<reference evidence="1" key="2">
    <citation type="journal article" date="2023" name="BMC Genomics">
        <title>Pest status, molecular evolution, and epigenetic factors derived from the genome assembly of Frankliniella fusca, a thysanopteran phytovirus vector.</title>
        <authorList>
            <person name="Catto M.A."/>
            <person name="Labadie P.E."/>
            <person name="Jacobson A.L."/>
            <person name="Kennedy G.G."/>
            <person name="Srinivasan R."/>
            <person name="Hunt B.G."/>
        </authorList>
    </citation>
    <scope>NUCLEOTIDE SEQUENCE</scope>
    <source>
        <strain evidence="1">PL_HMW_Pooled</strain>
    </source>
</reference>
<evidence type="ECO:0000313" key="2">
    <source>
        <dbReference type="Proteomes" id="UP001219518"/>
    </source>
</evidence>
<name>A0AAE1LCI0_9NEOP</name>
<protein>
    <submittedName>
        <fullName evidence="1">CWF19-like protein 1</fullName>
    </submittedName>
</protein>
<comment type="caution">
    <text evidence="1">The sequence shown here is derived from an EMBL/GenBank/DDBJ whole genome shotgun (WGS) entry which is preliminary data.</text>
</comment>
<reference evidence="1" key="1">
    <citation type="submission" date="2021-07" db="EMBL/GenBank/DDBJ databases">
        <authorList>
            <person name="Catto M.A."/>
            <person name="Jacobson A."/>
            <person name="Kennedy G."/>
            <person name="Labadie P."/>
            <person name="Hunt B.G."/>
            <person name="Srinivasan R."/>
        </authorList>
    </citation>
    <scope>NUCLEOTIDE SEQUENCE</scope>
    <source>
        <strain evidence="1">PL_HMW_Pooled</strain>
        <tissue evidence="1">Head</tissue>
    </source>
</reference>
<keyword evidence="2" id="KW-1185">Reference proteome</keyword>
<proteinExistence type="predicted"/>
<dbReference type="Proteomes" id="UP001219518">
    <property type="component" value="Unassembled WGS sequence"/>
</dbReference>
<accession>A0AAE1LCI0</accession>
<sequence>MGKSFRVHNGISFRFAPVETHEGKKTSRQQTENVEVMLFSKWPKCVGIREASHRSKSIRSRRCLATETQQVAMEIIMLTHTLKMLMNLKKYLMPVDWAILHGVCTHLAPQLTALLMGSTLGRAILHMHHTPPQPFNITINITTQEVLEWIPTGIPYPRCR</sequence>
<evidence type="ECO:0000313" key="1">
    <source>
        <dbReference type="EMBL" id="KAK3914598.1"/>
    </source>
</evidence>
<gene>
    <name evidence="1" type="ORF">KUF71_005394</name>
</gene>
<dbReference type="AlphaFoldDB" id="A0AAE1LCI0"/>